<proteinExistence type="predicted"/>
<keyword evidence="4" id="KW-1185">Reference proteome</keyword>
<name>A0A376BA48_9ASCO</name>
<dbReference type="Pfam" id="PF13540">
    <property type="entry name" value="RCC1_2"/>
    <property type="match status" value="1"/>
</dbReference>
<dbReference type="PROSITE" id="PS00626">
    <property type="entry name" value="RCC1_2"/>
    <property type="match status" value="1"/>
</dbReference>
<dbReference type="InterPro" id="IPR009091">
    <property type="entry name" value="RCC1/BLIP-II"/>
</dbReference>
<feature type="region of interest" description="Disordered" evidence="1">
    <location>
        <begin position="41"/>
        <end position="62"/>
    </location>
</feature>
<dbReference type="Gene3D" id="2.130.10.30">
    <property type="entry name" value="Regulator of chromosome condensation 1/beta-lactamase-inhibitor protein II"/>
    <property type="match status" value="1"/>
</dbReference>
<gene>
    <name evidence="3" type="ORF">SCODWIG_03175</name>
</gene>
<dbReference type="PANTHER" id="PTHR47563:SF1">
    <property type="entry name" value="PROTEIN FMP25, MITOCHONDRIAL"/>
    <property type="match status" value="1"/>
</dbReference>
<accession>A0A376BA48</accession>
<evidence type="ECO:0000313" key="4">
    <source>
        <dbReference type="Proteomes" id="UP000262825"/>
    </source>
</evidence>
<evidence type="ECO:0000313" key="3">
    <source>
        <dbReference type="EMBL" id="SSD61414.1"/>
    </source>
</evidence>
<keyword evidence="2" id="KW-0472">Membrane</keyword>
<dbReference type="Proteomes" id="UP000262825">
    <property type="component" value="Unassembled WGS sequence"/>
</dbReference>
<dbReference type="PANTHER" id="PTHR47563">
    <property type="entry name" value="PROTEIN FMP25, MITOCHONDRIAL"/>
    <property type="match status" value="1"/>
</dbReference>
<dbReference type="GO" id="GO:0005743">
    <property type="term" value="C:mitochondrial inner membrane"/>
    <property type="evidence" value="ECO:0007669"/>
    <property type="project" value="TreeGrafter"/>
</dbReference>
<dbReference type="EMBL" id="UFAJ01000693">
    <property type="protein sequence ID" value="SSD61414.1"/>
    <property type="molecule type" value="Genomic_DNA"/>
</dbReference>
<dbReference type="VEuPathDB" id="FungiDB:SCODWIG_03175"/>
<dbReference type="OrthoDB" id="10256179at2759"/>
<evidence type="ECO:0008006" key="5">
    <source>
        <dbReference type="Google" id="ProtNLM"/>
    </source>
</evidence>
<dbReference type="AlphaFoldDB" id="A0A376BA48"/>
<dbReference type="InterPro" id="IPR000408">
    <property type="entry name" value="Reg_chr_condens"/>
</dbReference>
<evidence type="ECO:0000256" key="1">
    <source>
        <dbReference type="SAM" id="MobiDB-lite"/>
    </source>
</evidence>
<evidence type="ECO:0000256" key="2">
    <source>
        <dbReference type="SAM" id="Phobius"/>
    </source>
</evidence>
<reference evidence="4" key="1">
    <citation type="submission" date="2018-06" db="EMBL/GenBank/DDBJ databases">
        <authorList>
            <person name="Guldener U."/>
        </authorList>
    </citation>
    <scope>NUCLEOTIDE SEQUENCE [LARGE SCALE GENOMIC DNA]</scope>
    <source>
        <strain evidence="4">UTAD17</strain>
    </source>
</reference>
<keyword evidence="2" id="KW-0812">Transmembrane</keyword>
<dbReference type="GO" id="GO:0034551">
    <property type="term" value="P:mitochondrial respiratory chain complex III assembly"/>
    <property type="evidence" value="ECO:0007669"/>
    <property type="project" value="TreeGrafter"/>
</dbReference>
<dbReference type="InterPro" id="IPR053245">
    <property type="entry name" value="MitoProcess-Associated"/>
</dbReference>
<feature type="transmembrane region" description="Helical" evidence="2">
    <location>
        <begin position="153"/>
        <end position="174"/>
    </location>
</feature>
<feature type="compositionally biased region" description="Basic and acidic residues" evidence="1">
    <location>
        <begin position="52"/>
        <end position="61"/>
    </location>
</feature>
<keyword evidence="2" id="KW-1133">Transmembrane helix</keyword>
<protein>
    <recommendedName>
        <fullName evidence="5">Protein FMP25, mitochondrial</fullName>
    </recommendedName>
</protein>
<sequence>MNRQYLHRISPFCRIAVGIQPKKLLFSHTLTSTKLIRLYSTDDNSKNTKQSDNSDPHHDMNPDNVRYNNYNLEKQTDLHLKRIRDKIAREKSVDESEVVSSNITTSQYFAKKPSNDNEVLKEKAKNWGILEDKDAVSEKEYERKMERILKIQTLFQGLLTILIVGGIIAVFYNYTNWFVSVPALTNEQDLNKKLDLSRKTKGNLKRKNRLLDVVNNEKNKFDQYCTDLGNGIMIWENGKLEFINGLKDVIDASIANDKIYVITKRGDLYEGGNNGEQPYKLVLKDQKLTSCKFSNHDSTCYAMNRHGEILIIPLQDKEYEAHIGVKRSILLPWKKYWTYDYKLSNDQYSDYDTGKEHLVCISKKTHKAYSCSTVKRMDKLRGQLGLPEFSPILSTRSDNEKYPQLNELYDIELLNNSVVGGGGNKTGKVTKRNIKKVSCGDYHTLALDDKGAIYSFGNNRFGQLGFLVSYDLETVAFPRKLNKFPQLNETDESGENVYDDDGNVIAVNPIKETGSERRPLRYCDWECTDIECCGNTSYATMLDKNTGDYAYFSFGNGINGQLGTGVFKHTQSMPSRMKFVLNNNSGHHEDLNGLKVNKFYMGNECGICTLAPDNELYVWGSNLLNGVIGVVNGKRFEKVVDTNLRLPAGANIYCNGKTTIVY</sequence>
<organism evidence="3 4">
    <name type="scientific">Saccharomycodes ludwigii</name>
    <dbReference type="NCBI Taxonomy" id="36035"/>
    <lineage>
        <taxon>Eukaryota</taxon>
        <taxon>Fungi</taxon>
        <taxon>Dikarya</taxon>
        <taxon>Ascomycota</taxon>
        <taxon>Saccharomycotina</taxon>
        <taxon>Saccharomycetes</taxon>
        <taxon>Saccharomycodales</taxon>
        <taxon>Saccharomycodaceae</taxon>
        <taxon>Saccharomycodes</taxon>
    </lineage>
</organism>
<dbReference type="SUPFAM" id="SSF50985">
    <property type="entry name" value="RCC1/BLIP-II"/>
    <property type="match status" value="1"/>
</dbReference>